<dbReference type="KEGG" id="mft:XA26_06150"/>
<evidence type="ECO:0000313" key="1">
    <source>
        <dbReference type="EMBL" id="ALI24476.1"/>
    </source>
</evidence>
<dbReference type="EMBL" id="CP011269">
    <property type="protein sequence ID" value="ALI24476.1"/>
    <property type="molecule type" value="Genomic_DNA"/>
</dbReference>
<accession>A0A0N9Y191</accession>
<dbReference type="STRING" id="1766.XA26_06150"/>
<evidence type="ECO:0008006" key="3">
    <source>
        <dbReference type="Google" id="ProtNLM"/>
    </source>
</evidence>
<proteinExistence type="predicted"/>
<dbReference type="RefSeq" id="WP_054600983.1">
    <property type="nucleotide sequence ID" value="NZ_CP011269.1"/>
</dbReference>
<protein>
    <recommendedName>
        <fullName evidence="3">DUF1918 domain-containing protein</fullName>
    </recommendedName>
</protein>
<organism evidence="1 2">
    <name type="scientific">Mycolicibacterium fortuitum</name>
    <name type="common">Mycobacterium fortuitum</name>
    <dbReference type="NCBI Taxonomy" id="1766"/>
    <lineage>
        <taxon>Bacteria</taxon>
        <taxon>Bacillati</taxon>
        <taxon>Actinomycetota</taxon>
        <taxon>Actinomycetes</taxon>
        <taxon>Mycobacteriales</taxon>
        <taxon>Mycobacteriaceae</taxon>
        <taxon>Mycolicibacterium</taxon>
    </lineage>
</organism>
<evidence type="ECO:0000313" key="2">
    <source>
        <dbReference type="Proteomes" id="UP000057134"/>
    </source>
</evidence>
<dbReference type="Proteomes" id="UP000057134">
    <property type="component" value="Chromosome"/>
</dbReference>
<reference evidence="1 2" key="1">
    <citation type="journal article" date="2015" name="MBio">
        <title>Enzymatic Degradation of Phenazines Can Generate Energy and Protect Sensitive Organisms from Toxicity.</title>
        <authorList>
            <person name="Costa K.C."/>
            <person name="Bergkessel M."/>
            <person name="Saunders S."/>
            <person name="Korlach J."/>
            <person name="Newman D.K."/>
        </authorList>
    </citation>
    <scope>NUCLEOTIDE SEQUENCE [LARGE SCALE GENOMIC DNA]</scope>
    <source>
        <strain evidence="1 2">CT6</strain>
    </source>
</reference>
<gene>
    <name evidence="1" type="ORF">XA26_06150</name>
</gene>
<keyword evidence="2" id="KW-1185">Reference proteome</keyword>
<dbReference type="PATRIC" id="fig|1766.6.peg.607"/>
<sequence length="87" mass="9701">MPRDGRANARTGAFVLGRGDNVRVLLTWPRLPHAGEQGTVRRVQLDGGELAVSVTFEDGTEEVYNTRELEDLRNPKWSTRNQSAHGN</sequence>
<dbReference type="AlphaFoldDB" id="A0A0N9Y191"/>
<name>A0A0N9Y191_MYCFO</name>